<feature type="region of interest" description="Disordered" evidence="3">
    <location>
        <begin position="760"/>
        <end position="840"/>
    </location>
</feature>
<dbReference type="SMART" id="SM01340">
    <property type="entry name" value="DNA_mis_repair"/>
    <property type="match status" value="1"/>
</dbReference>
<feature type="compositionally biased region" description="Basic and acidic residues" evidence="3">
    <location>
        <begin position="636"/>
        <end position="658"/>
    </location>
</feature>
<evidence type="ECO:0000313" key="6">
    <source>
        <dbReference type="Proteomes" id="UP001296104"/>
    </source>
</evidence>
<reference evidence="5" key="1">
    <citation type="submission" date="2023-11" db="EMBL/GenBank/DDBJ databases">
        <authorList>
            <person name="Alioto T."/>
            <person name="Alioto T."/>
            <person name="Gomez Garrido J."/>
        </authorList>
    </citation>
    <scope>NUCLEOTIDE SEQUENCE</scope>
</reference>
<dbReference type="EMBL" id="CAVMBE010000040">
    <property type="protein sequence ID" value="CAK4030767.1"/>
    <property type="molecule type" value="Genomic_DNA"/>
</dbReference>
<keyword evidence="6" id="KW-1185">Reference proteome</keyword>
<protein>
    <submittedName>
        <fullName evidence="5">PMS1 1</fullName>
    </submittedName>
</protein>
<feature type="compositionally biased region" description="Polar residues" evidence="3">
    <location>
        <begin position="787"/>
        <end position="799"/>
    </location>
</feature>
<dbReference type="AlphaFoldDB" id="A0AAI8Z1L3"/>
<dbReference type="Pfam" id="PF13589">
    <property type="entry name" value="HATPase_c_3"/>
    <property type="match status" value="1"/>
</dbReference>
<dbReference type="InterPro" id="IPR014762">
    <property type="entry name" value="DNA_mismatch_repair_CS"/>
</dbReference>
<dbReference type="GO" id="GO:0016887">
    <property type="term" value="F:ATP hydrolysis activity"/>
    <property type="evidence" value="ECO:0007669"/>
    <property type="project" value="InterPro"/>
</dbReference>
<keyword evidence="2" id="KW-0227">DNA damage</keyword>
<proteinExistence type="inferred from homology"/>
<gene>
    <name evidence="5" type="ORF">LECACI_7A005925</name>
</gene>
<name>A0AAI8Z1L3_9PEZI</name>
<dbReference type="PANTHER" id="PTHR10073:SF41">
    <property type="entry name" value="MISMATCH REPAIR PROTEIN, PUTATIVE (AFU_ORTHOLOGUE AFUA_8G05820)-RELATED"/>
    <property type="match status" value="1"/>
</dbReference>
<dbReference type="Gene3D" id="3.30.230.10">
    <property type="match status" value="1"/>
</dbReference>
<evidence type="ECO:0000259" key="4">
    <source>
        <dbReference type="SMART" id="SM01340"/>
    </source>
</evidence>
<dbReference type="GO" id="GO:0006298">
    <property type="term" value="P:mismatch repair"/>
    <property type="evidence" value="ECO:0007669"/>
    <property type="project" value="InterPro"/>
</dbReference>
<dbReference type="FunFam" id="3.30.565.10:FF:000017">
    <property type="entry name" value="PMS1 homolog 1, mismatch repair system component"/>
    <property type="match status" value="1"/>
</dbReference>
<evidence type="ECO:0000256" key="2">
    <source>
        <dbReference type="ARBA" id="ARBA00022763"/>
    </source>
</evidence>
<comment type="caution">
    <text evidence="5">The sequence shown here is derived from an EMBL/GenBank/DDBJ whole genome shotgun (WGS) entry which is preliminary data.</text>
</comment>
<dbReference type="NCBIfam" id="TIGR00585">
    <property type="entry name" value="mutl"/>
    <property type="match status" value="1"/>
</dbReference>
<feature type="compositionally biased region" description="Basic and acidic residues" evidence="3">
    <location>
        <begin position="573"/>
        <end position="583"/>
    </location>
</feature>
<accession>A0AAI8Z1L3</accession>
<dbReference type="GO" id="GO:0140664">
    <property type="term" value="F:ATP-dependent DNA damage sensor activity"/>
    <property type="evidence" value="ECO:0007669"/>
    <property type="project" value="InterPro"/>
</dbReference>
<dbReference type="InterPro" id="IPR014721">
    <property type="entry name" value="Ribsml_uS5_D2-typ_fold_subgr"/>
</dbReference>
<feature type="compositionally biased region" description="Basic residues" evidence="3">
    <location>
        <begin position="770"/>
        <end position="779"/>
    </location>
</feature>
<dbReference type="GO" id="GO:0032389">
    <property type="term" value="C:MutLalpha complex"/>
    <property type="evidence" value="ECO:0007669"/>
    <property type="project" value="TreeGrafter"/>
</dbReference>
<dbReference type="GO" id="GO:0061982">
    <property type="term" value="P:meiosis I cell cycle process"/>
    <property type="evidence" value="ECO:0007669"/>
    <property type="project" value="UniProtKB-ARBA"/>
</dbReference>
<dbReference type="PROSITE" id="PS00058">
    <property type="entry name" value="DNA_MISMATCH_REPAIR_1"/>
    <property type="match status" value="1"/>
</dbReference>
<organism evidence="5 6">
    <name type="scientific">Lecanosticta acicola</name>
    <dbReference type="NCBI Taxonomy" id="111012"/>
    <lineage>
        <taxon>Eukaryota</taxon>
        <taxon>Fungi</taxon>
        <taxon>Dikarya</taxon>
        <taxon>Ascomycota</taxon>
        <taxon>Pezizomycotina</taxon>
        <taxon>Dothideomycetes</taxon>
        <taxon>Dothideomycetidae</taxon>
        <taxon>Mycosphaerellales</taxon>
        <taxon>Mycosphaerellaceae</taxon>
        <taxon>Lecanosticta</taxon>
    </lineage>
</organism>
<dbReference type="InterPro" id="IPR020568">
    <property type="entry name" value="Ribosomal_Su5_D2-typ_SF"/>
</dbReference>
<dbReference type="PANTHER" id="PTHR10073">
    <property type="entry name" value="DNA MISMATCH REPAIR PROTEIN MLH, PMS, MUTL"/>
    <property type="match status" value="1"/>
</dbReference>
<evidence type="ECO:0000256" key="1">
    <source>
        <dbReference type="ARBA" id="ARBA00006082"/>
    </source>
</evidence>
<evidence type="ECO:0000256" key="3">
    <source>
        <dbReference type="SAM" id="MobiDB-lite"/>
    </source>
</evidence>
<feature type="compositionally biased region" description="Low complexity" evidence="3">
    <location>
        <begin position="551"/>
        <end position="562"/>
    </location>
</feature>
<evidence type="ECO:0000313" key="5">
    <source>
        <dbReference type="EMBL" id="CAK4030767.1"/>
    </source>
</evidence>
<sequence>MGIQALPDTTIRTLGATQALTDASTLIKELIDNSLDANATSISVEVHSNTLDLIQVRDNGHGIVPEDRPLVARRYCTSKLTHDDELENIGGTSLGFRGEALASAAELSGSLTISTRVEGEMIAAALKIDRKGEVISQDRASLPIGTTVRVTDFIKANPVRRQNALKNTDKCIKTIKRVLQAYAFARPHVRLSLRIAKAKKPINDWVYAPKPGGNAEEAAFKIVGAACASQCVWSLIEEHGFTLQAFLPRPEADVSKISNTGYFISVDARPVSATASSFKQMIKIFREAMKDTNAKFEGIRDPFLYLEIDCPVGSYDVNLEPSKNDVLFEDNALVIGAVRKLFDAVYAKPVVAAHKPPDVEESNCNDDNVEADGNPKIPEPQIAMPVQLEEHGDGRVNEAASQMPGERIAEEEAAESGRDAATVRNFRSNMYGCDEEDLELLDDALPIDRTEADIEELRQARHDVGVSNPWILAKLNSSVRRTVQAESLADDPPVSLPVELLSSPTKRTQRPQRMETAFLPTPRPSSPSPPADDSLPPDHVVSIRSDRNGRLRGPPALPLLQPHTPVPSSDAPMAEHDVTDLPGRRTQPMYNYRLTPDATAGSSAMPPRAMIGKSGLPCADTRPKPRGRVNKPFKPPIKDQPDKEKVWFDHLEQVDKPRGAPKKQYNQSSDGLVSQGDVDAARSLSPPQRNRDIREFVGSNDHNCTSAMIESRNHDNRSSRNQVAEQENNLEDMDERKLRPRRVLGGRDFIPASDLAVLEEYGRSPEKQRTRAPKRRKTSERRPLSDMNANTPLAQQDNPVSIDEPGASDPGNRKRGISRRQSSHKTGRTKSSRLPLERVPAGQGMHNVVYSMPISPRDVSKLAGKIDEEASLFSYNQPSVNIQPAFDSDQLDLQDLTNNLYKLLLKASPGSDTEDDPELPDRLFTQLRAALALRRNAPEEDIDRADEIMS</sequence>
<dbReference type="GO" id="GO:0005524">
    <property type="term" value="F:ATP binding"/>
    <property type="evidence" value="ECO:0007669"/>
    <property type="project" value="InterPro"/>
</dbReference>
<dbReference type="Pfam" id="PF01119">
    <property type="entry name" value="DNA_mis_repair"/>
    <property type="match status" value="1"/>
</dbReference>
<dbReference type="Proteomes" id="UP001296104">
    <property type="component" value="Unassembled WGS sequence"/>
</dbReference>
<dbReference type="InterPro" id="IPR002099">
    <property type="entry name" value="MutL/Mlh/PMS"/>
</dbReference>
<dbReference type="SUPFAM" id="SSF55874">
    <property type="entry name" value="ATPase domain of HSP90 chaperone/DNA topoisomerase II/histidine kinase"/>
    <property type="match status" value="1"/>
</dbReference>
<comment type="similarity">
    <text evidence="1">Belongs to the DNA mismatch repair MutL/HexB family.</text>
</comment>
<dbReference type="InterPro" id="IPR036890">
    <property type="entry name" value="HATPase_C_sf"/>
</dbReference>
<feature type="region of interest" description="Disordered" evidence="3">
    <location>
        <begin position="493"/>
        <end position="739"/>
    </location>
</feature>
<feature type="compositionally biased region" description="Pro residues" evidence="3">
    <location>
        <begin position="521"/>
        <end position="530"/>
    </location>
</feature>
<dbReference type="Gene3D" id="3.30.565.10">
    <property type="entry name" value="Histidine kinase-like ATPase, C-terminal domain"/>
    <property type="match status" value="1"/>
</dbReference>
<dbReference type="InterPro" id="IPR038973">
    <property type="entry name" value="MutL/Mlh/Pms-like"/>
</dbReference>
<feature type="compositionally biased region" description="Basic residues" evidence="3">
    <location>
        <begin position="813"/>
        <end position="831"/>
    </location>
</feature>
<dbReference type="SUPFAM" id="SSF54211">
    <property type="entry name" value="Ribosomal protein S5 domain 2-like"/>
    <property type="match status" value="1"/>
</dbReference>
<dbReference type="GO" id="GO:0030983">
    <property type="term" value="F:mismatched DNA binding"/>
    <property type="evidence" value="ECO:0007669"/>
    <property type="project" value="InterPro"/>
</dbReference>
<feature type="compositionally biased region" description="Basic and acidic residues" evidence="3">
    <location>
        <begin position="760"/>
        <end position="769"/>
    </location>
</feature>
<feature type="domain" description="DNA mismatch repair protein S5" evidence="4">
    <location>
        <begin position="219"/>
        <end position="347"/>
    </location>
</feature>
<dbReference type="InterPro" id="IPR013507">
    <property type="entry name" value="DNA_mismatch_S5_2-like"/>
</dbReference>